<comment type="similarity">
    <text evidence="1 3">Belongs to the short-chain dehydrogenases/reductases (SDR) family.</text>
</comment>
<evidence type="ECO:0000256" key="3">
    <source>
        <dbReference type="RuleBase" id="RU000363"/>
    </source>
</evidence>
<dbReference type="Pfam" id="PF00106">
    <property type="entry name" value="adh_short"/>
    <property type="match status" value="1"/>
</dbReference>
<dbReference type="FunFam" id="3.40.50.720:FF:000047">
    <property type="entry name" value="NADP-dependent L-serine/L-allo-threonine dehydrogenase"/>
    <property type="match status" value="1"/>
</dbReference>
<dbReference type="InterPro" id="IPR020904">
    <property type="entry name" value="Sc_DH/Rdtase_CS"/>
</dbReference>
<dbReference type="GO" id="GO:0016616">
    <property type="term" value="F:oxidoreductase activity, acting on the CH-OH group of donors, NAD or NADP as acceptor"/>
    <property type="evidence" value="ECO:0007669"/>
    <property type="project" value="UniProtKB-ARBA"/>
</dbReference>
<evidence type="ECO:0000259" key="4">
    <source>
        <dbReference type="SMART" id="SM00822"/>
    </source>
</evidence>
<sequence length="246" mass="26811">MAEVEGKVVILTGASSGIGEAAAKELAGKGAKVVLAARREERLQELQKDIEQDGGTATYKVVDVTSQEQMDELAQFANETYGQIDVIVNNAGLMPLSMLRNRQFEDWNQMIDVNIKGVLYGIGAVLPYMRERKEGHIINVSSVAGHQVSPGGAVYSGTKYAVRAISEGLRKEESPENNIRSTIISPGAVESELTETISDNQVKERVDELYKNAISSESIARTIRYAIEEPAEVSVNEIVVRPTAQM</sequence>
<keyword evidence="6" id="KW-1185">Reference proteome</keyword>
<evidence type="ECO:0000313" key="5">
    <source>
        <dbReference type="EMBL" id="SDW56438.1"/>
    </source>
</evidence>
<dbReference type="AlphaFoldDB" id="A0A1H2UKH4"/>
<name>A0A1H2UKH4_9BACI</name>
<organism evidence="5 6">
    <name type="scientific">Marinococcus luteus</name>
    <dbReference type="NCBI Taxonomy" id="1122204"/>
    <lineage>
        <taxon>Bacteria</taxon>
        <taxon>Bacillati</taxon>
        <taxon>Bacillota</taxon>
        <taxon>Bacilli</taxon>
        <taxon>Bacillales</taxon>
        <taxon>Bacillaceae</taxon>
        <taxon>Marinococcus</taxon>
    </lineage>
</organism>
<dbReference type="InterPro" id="IPR057326">
    <property type="entry name" value="KR_dom"/>
</dbReference>
<dbReference type="SMART" id="SM00822">
    <property type="entry name" value="PKS_KR"/>
    <property type="match status" value="1"/>
</dbReference>
<dbReference type="Proteomes" id="UP000199488">
    <property type="component" value="Unassembled WGS sequence"/>
</dbReference>
<dbReference type="InterPro" id="IPR002347">
    <property type="entry name" value="SDR_fam"/>
</dbReference>
<keyword evidence="2" id="KW-0560">Oxidoreductase</keyword>
<dbReference type="RefSeq" id="WP_091613879.1">
    <property type="nucleotide sequence ID" value="NZ_FNNC01000003.1"/>
</dbReference>
<dbReference type="PANTHER" id="PTHR43115">
    <property type="entry name" value="DEHYDROGENASE/REDUCTASE SDR FAMILY MEMBER 11"/>
    <property type="match status" value="1"/>
</dbReference>
<dbReference type="PRINTS" id="PR00080">
    <property type="entry name" value="SDRFAMILY"/>
</dbReference>
<evidence type="ECO:0000256" key="1">
    <source>
        <dbReference type="ARBA" id="ARBA00006484"/>
    </source>
</evidence>
<dbReference type="STRING" id="1122204.SAMN05421781_1760"/>
<dbReference type="PRINTS" id="PR00081">
    <property type="entry name" value="GDHRDH"/>
</dbReference>
<evidence type="ECO:0000313" key="6">
    <source>
        <dbReference type="Proteomes" id="UP000199488"/>
    </source>
</evidence>
<dbReference type="PANTHER" id="PTHR43115:SF4">
    <property type="entry name" value="DEHYDROGENASE_REDUCTASE SDR FAMILY MEMBER 11"/>
    <property type="match status" value="1"/>
</dbReference>
<protein>
    <submittedName>
        <fullName evidence="5">NADP-dependent 3-hydroxy acid dehydrogenase YdfG</fullName>
    </submittedName>
</protein>
<gene>
    <name evidence="5" type="ORF">SAMN05421781_1760</name>
</gene>
<dbReference type="PROSITE" id="PS00061">
    <property type="entry name" value="ADH_SHORT"/>
    <property type="match status" value="1"/>
</dbReference>
<dbReference type="EMBL" id="FNNC01000003">
    <property type="protein sequence ID" value="SDW56438.1"/>
    <property type="molecule type" value="Genomic_DNA"/>
</dbReference>
<dbReference type="Gene3D" id="3.40.50.720">
    <property type="entry name" value="NAD(P)-binding Rossmann-like Domain"/>
    <property type="match status" value="1"/>
</dbReference>
<reference evidence="5 6" key="1">
    <citation type="submission" date="2016-10" db="EMBL/GenBank/DDBJ databases">
        <authorList>
            <person name="de Groot N.N."/>
        </authorList>
    </citation>
    <scope>NUCLEOTIDE SEQUENCE [LARGE SCALE GENOMIC DNA]</scope>
    <source>
        <strain evidence="5 6">DSM 23126</strain>
    </source>
</reference>
<proteinExistence type="inferred from homology"/>
<dbReference type="OrthoDB" id="9775296at2"/>
<evidence type="ECO:0000256" key="2">
    <source>
        <dbReference type="ARBA" id="ARBA00023002"/>
    </source>
</evidence>
<feature type="domain" description="Ketoreductase" evidence="4">
    <location>
        <begin position="7"/>
        <end position="172"/>
    </location>
</feature>
<accession>A0A1H2UKH4</accession>
<dbReference type="InterPro" id="IPR036291">
    <property type="entry name" value="NAD(P)-bd_dom_sf"/>
</dbReference>
<dbReference type="SUPFAM" id="SSF51735">
    <property type="entry name" value="NAD(P)-binding Rossmann-fold domains"/>
    <property type="match status" value="1"/>
</dbReference>